<dbReference type="AlphaFoldDB" id="A7B123"/>
<reference evidence="2 3" key="1">
    <citation type="submission" date="2007-04" db="EMBL/GenBank/DDBJ databases">
        <authorList>
            <person name="Fulton L."/>
            <person name="Clifton S."/>
            <person name="Fulton B."/>
            <person name="Xu J."/>
            <person name="Minx P."/>
            <person name="Pepin K.H."/>
            <person name="Johnson M."/>
            <person name="Thiruvilangam P."/>
            <person name="Bhonagiri V."/>
            <person name="Nash W.E."/>
            <person name="Mardis E.R."/>
            <person name="Wilson R.K."/>
        </authorList>
    </citation>
    <scope>NUCLEOTIDE SEQUENCE [LARGE SCALE GENOMIC DNA]</scope>
    <source>
        <strain evidence="2 3">ATCC 29149</strain>
    </source>
</reference>
<dbReference type="Gene3D" id="3.40.30.10">
    <property type="entry name" value="Glutaredoxin"/>
    <property type="match status" value="1"/>
</dbReference>
<comment type="caution">
    <text evidence="2">The sequence shown here is derived from an EMBL/GenBank/DDBJ whole genome shotgun (WGS) entry which is preliminary data.</text>
</comment>
<gene>
    <name evidence="2" type="ORF">RUMGNA_01249</name>
</gene>
<dbReference type="SUPFAM" id="SSF52833">
    <property type="entry name" value="Thioredoxin-like"/>
    <property type="match status" value="1"/>
</dbReference>
<dbReference type="PANTHER" id="PTHR30041:SF8">
    <property type="entry name" value="PROTEIN YFFB"/>
    <property type="match status" value="1"/>
</dbReference>
<evidence type="ECO:0000313" key="2">
    <source>
        <dbReference type="EMBL" id="EDN78512.1"/>
    </source>
</evidence>
<dbReference type="Pfam" id="PF03960">
    <property type="entry name" value="ArsC"/>
    <property type="match status" value="1"/>
</dbReference>
<dbReference type="InterPro" id="IPR006660">
    <property type="entry name" value="Arsenate_reductase-like"/>
</dbReference>
<dbReference type="CDD" id="cd03036">
    <property type="entry name" value="ArsC_like"/>
    <property type="match status" value="1"/>
</dbReference>
<dbReference type="InterPro" id="IPR036249">
    <property type="entry name" value="Thioredoxin-like_sf"/>
</dbReference>
<dbReference type="PROSITE" id="PS51353">
    <property type="entry name" value="ARSC"/>
    <property type="match status" value="1"/>
</dbReference>
<protein>
    <submittedName>
        <fullName evidence="2">Transcriptional regulator, Spx/MgsR family</fullName>
    </submittedName>
</protein>
<dbReference type="EMBL" id="AAYG02000010">
    <property type="protein sequence ID" value="EDN78512.1"/>
    <property type="molecule type" value="Genomic_DNA"/>
</dbReference>
<evidence type="ECO:0000313" key="3">
    <source>
        <dbReference type="Proteomes" id="UP000004410"/>
    </source>
</evidence>
<accession>A7B123</accession>
<organism evidence="2 3">
    <name type="scientific">Mediterraneibacter gnavus (strain ATCC 29149 / DSM 114966 / JCM 6515 / VPI C7-9)</name>
    <name type="common">Ruminococcus gnavus</name>
    <dbReference type="NCBI Taxonomy" id="411470"/>
    <lineage>
        <taxon>Bacteria</taxon>
        <taxon>Bacillati</taxon>
        <taxon>Bacillota</taxon>
        <taxon>Clostridia</taxon>
        <taxon>Lachnospirales</taxon>
        <taxon>Lachnospiraceae</taxon>
        <taxon>Mediterraneibacter</taxon>
    </lineage>
</organism>
<evidence type="ECO:0000256" key="1">
    <source>
        <dbReference type="PROSITE-ProRule" id="PRU01282"/>
    </source>
</evidence>
<dbReference type="InterPro" id="IPR006504">
    <property type="entry name" value="Tscrpt_reg_Spx/MgsR"/>
</dbReference>
<dbReference type="PaxDb" id="411470-RUMGNA_01249"/>
<sequence length="138" mass="16521">MQKFEKGYRIQTKSNTKRKEDRPMLFVHYPKCTTCKRAKKWLDEHQISYEERDIKENNPSLEELKEWYQRSGLPLKRFFNTSGMLYKEMKLKDKLPEMSEDEQLALLASDGMLVKRPIVVTKESVLVGFKEAQWEEEL</sequence>
<dbReference type="NCBIfam" id="TIGR01617">
    <property type="entry name" value="arsC_related"/>
    <property type="match status" value="1"/>
</dbReference>
<comment type="similarity">
    <text evidence="1">Belongs to the ArsC family.</text>
</comment>
<dbReference type="PANTHER" id="PTHR30041">
    <property type="entry name" value="ARSENATE REDUCTASE"/>
    <property type="match status" value="1"/>
</dbReference>
<dbReference type="Proteomes" id="UP000004410">
    <property type="component" value="Unassembled WGS sequence"/>
</dbReference>
<reference evidence="2 3" key="2">
    <citation type="submission" date="2007-06" db="EMBL/GenBank/DDBJ databases">
        <title>Draft genome sequence of Ruminococcus gnavus (ATCC 29149).</title>
        <authorList>
            <person name="Sudarsanam P."/>
            <person name="Ley R."/>
            <person name="Guruge J."/>
            <person name="Turnbaugh P.J."/>
            <person name="Mahowald M."/>
            <person name="Liep D."/>
            <person name="Gordon J."/>
        </authorList>
    </citation>
    <scope>NUCLEOTIDE SEQUENCE [LARGE SCALE GENOMIC DNA]</scope>
    <source>
        <strain evidence="2 3">ATCC 29149</strain>
    </source>
</reference>
<proteinExistence type="inferred from homology"/>
<name>A7B123_MEDG7</name>
<dbReference type="PROSITE" id="PS51354">
    <property type="entry name" value="GLUTAREDOXIN_2"/>
    <property type="match status" value="1"/>
</dbReference>
<dbReference type="eggNOG" id="COG1393">
    <property type="taxonomic scope" value="Bacteria"/>
</dbReference>